<reference evidence="9 10" key="1">
    <citation type="submission" date="2017-04" db="EMBL/GenBank/DDBJ databases">
        <authorList>
            <person name="Afonso C.L."/>
            <person name="Miller P.J."/>
            <person name="Scott M.A."/>
            <person name="Spackman E."/>
            <person name="Goraichik I."/>
            <person name="Dimitrov K.M."/>
            <person name="Suarez D.L."/>
            <person name="Swayne D.E."/>
        </authorList>
    </citation>
    <scope>NUCLEOTIDE SEQUENCE [LARGE SCALE GENOMIC DNA]</scope>
    <source>
        <strain evidence="9 10">DSM 23236</strain>
    </source>
</reference>
<proteinExistence type="inferred from homology"/>
<feature type="domain" description="ABC transmembrane type-1" evidence="8">
    <location>
        <begin position="68"/>
        <end position="282"/>
    </location>
</feature>
<dbReference type="Gene3D" id="1.10.3720.10">
    <property type="entry name" value="MetI-like"/>
    <property type="match status" value="1"/>
</dbReference>
<dbReference type="CDD" id="cd06261">
    <property type="entry name" value="TM_PBP2"/>
    <property type="match status" value="1"/>
</dbReference>
<keyword evidence="6 7" id="KW-0472">Membrane</keyword>
<evidence type="ECO:0000256" key="4">
    <source>
        <dbReference type="ARBA" id="ARBA00022692"/>
    </source>
</evidence>
<dbReference type="PANTHER" id="PTHR30193">
    <property type="entry name" value="ABC TRANSPORTER PERMEASE PROTEIN"/>
    <property type="match status" value="1"/>
</dbReference>
<evidence type="ECO:0000313" key="9">
    <source>
        <dbReference type="EMBL" id="SMC18329.1"/>
    </source>
</evidence>
<comment type="subcellular location">
    <subcellularLocation>
        <location evidence="1 7">Cell membrane</location>
        <topology evidence="1 7">Multi-pass membrane protein</topology>
    </subcellularLocation>
</comment>
<organism evidence="9 10">
    <name type="scientific">Andreprevotia lacus DSM 23236</name>
    <dbReference type="NCBI Taxonomy" id="1121001"/>
    <lineage>
        <taxon>Bacteria</taxon>
        <taxon>Pseudomonadati</taxon>
        <taxon>Pseudomonadota</taxon>
        <taxon>Betaproteobacteria</taxon>
        <taxon>Neisseriales</taxon>
        <taxon>Chitinibacteraceae</taxon>
        <taxon>Andreprevotia</taxon>
    </lineage>
</organism>
<accession>A0A1W1X2Y0</accession>
<dbReference type="Proteomes" id="UP000192761">
    <property type="component" value="Unassembled WGS sequence"/>
</dbReference>
<evidence type="ECO:0000256" key="3">
    <source>
        <dbReference type="ARBA" id="ARBA00022475"/>
    </source>
</evidence>
<evidence type="ECO:0000256" key="2">
    <source>
        <dbReference type="ARBA" id="ARBA00022448"/>
    </source>
</evidence>
<dbReference type="AlphaFoldDB" id="A0A1W1X2Y0"/>
<sequence>MSGTRWAPYLFAAPFFVLFLLFVAVPFAGSLWLAFQHGDAVAGLAGLRPAGWQNFRFAWHDPLFWASLANTLVLTLLAGIPQHVLALALAWAIYTRLGRLSGLAGFVCMLPYVTSSIAIALVFMTLFSNEFGLLNQMLARLGLGTVDWLHDAHWIKFSIALLVIWRYTGWNTVLYLTALQNLPPHLLDAATLDGATGWRRFRSVVLPQLRPMLLLGGTLTLIGGCQLFDEAFILAPDGGTTQSALTTSLYIYRLAFINGDMGSAAAMAWLLLVSTVTLIVALNLLGKERAWPGRH</sequence>
<dbReference type="SUPFAM" id="SSF161098">
    <property type="entry name" value="MetI-like"/>
    <property type="match status" value="1"/>
</dbReference>
<evidence type="ECO:0000313" key="10">
    <source>
        <dbReference type="Proteomes" id="UP000192761"/>
    </source>
</evidence>
<dbReference type="STRING" id="1121001.SAMN02745857_00532"/>
<name>A0A1W1X2Y0_9NEIS</name>
<keyword evidence="10" id="KW-1185">Reference proteome</keyword>
<feature type="transmembrane region" description="Helical" evidence="7">
    <location>
        <begin position="63"/>
        <end position="91"/>
    </location>
</feature>
<feature type="transmembrane region" description="Helical" evidence="7">
    <location>
        <begin position="12"/>
        <end position="35"/>
    </location>
</feature>
<dbReference type="PANTHER" id="PTHR30193:SF37">
    <property type="entry name" value="INNER MEMBRANE ABC TRANSPORTER PERMEASE PROTEIN YCJO"/>
    <property type="match status" value="1"/>
</dbReference>
<evidence type="ECO:0000256" key="6">
    <source>
        <dbReference type="ARBA" id="ARBA00023136"/>
    </source>
</evidence>
<dbReference type="Pfam" id="PF00528">
    <property type="entry name" value="BPD_transp_1"/>
    <property type="match status" value="1"/>
</dbReference>
<evidence type="ECO:0000256" key="5">
    <source>
        <dbReference type="ARBA" id="ARBA00022989"/>
    </source>
</evidence>
<dbReference type="EMBL" id="FWXD01000002">
    <property type="protein sequence ID" value="SMC18329.1"/>
    <property type="molecule type" value="Genomic_DNA"/>
</dbReference>
<evidence type="ECO:0000259" key="8">
    <source>
        <dbReference type="PROSITE" id="PS50928"/>
    </source>
</evidence>
<dbReference type="InterPro" id="IPR051393">
    <property type="entry name" value="ABC_transporter_permease"/>
</dbReference>
<dbReference type="InterPro" id="IPR035906">
    <property type="entry name" value="MetI-like_sf"/>
</dbReference>
<comment type="similarity">
    <text evidence="7">Belongs to the binding-protein-dependent transport system permease family.</text>
</comment>
<keyword evidence="3" id="KW-1003">Cell membrane</keyword>
<keyword evidence="4 7" id="KW-0812">Transmembrane</keyword>
<dbReference type="InterPro" id="IPR000515">
    <property type="entry name" value="MetI-like"/>
</dbReference>
<dbReference type="GO" id="GO:0055085">
    <property type="term" value="P:transmembrane transport"/>
    <property type="evidence" value="ECO:0007669"/>
    <property type="project" value="InterPro"/>
</dbReference>
<feature type="transmembrane region" description="Helical" evidence="7">
    <location>
        <begin position="103"/>
        <end position="127"/>
    </location>
</feature>
<dbReference type="OrthoDB" id="8585214at2"/>
<dbReference type="GO" id="GO:0005886">
    <property type="term" value="C:plasma membrane"/>
    <property type="evidence" value="ECO:0007669"/>
    <property type="project" value="UniProtKB-SubCell"/>
</dbReference>
<dbReference type="PROSITE" id="PS50928">
    <property type="entry name" value="ABC_TM1"/>
    <property type="match status" value="1"/>
</dbReference>
<gene>
    <name evidence="9" type="ORF">SAMN02745857_00532</name>
</gene>
<evidence type="ECO:0000256" key="1">
    <source>
        <dbReference type="ARBA" id="ARBA00004651"/>
    </source>
</evidence>
<evidence type="ECO:0000256" key="7">
    <source>
        <dbReference type="RuleBase" id="RU363032"/>
    </source>
</evidence>
<protein>
    <submittedName>
        <fullName evidence="9">Carbohydrate ABC transporter membrane protein 1, CUT1 family</fullName>
    </submittedName>
</protein>
<dbReference type="RefSeq" id="WP_084088990.1">
    <property type="nucleotide sequence ID" value="NZ_FWXD01000002.1"/>
</dbReference>
<keyword evidence="5 7" id="KW-1133">Transmembrane helix</keyword>
<feature type="transmembrane region" description="Helical" evidence="7">
    <location>
        <begin position="266"/>
        <end position="285"/>
    </location>
</feature>
<keyword evidence="2 7" id="KW-0813">Transport</keyword>